<dbReference type="Gene3D" id="1.10.510.40">
    <property type="match status" value="1"/>
</dbReference>
<evidence type="ECO:0000259" key="4">
    <source>
        <dbReference type="Pfam" id="PF06276"/>
    </source>
</evidence>
<dbReference type="InterPro" id="IPR037455">
    <property type="entry name" value="LucA/IucC-like"/>
</dbReference>
<dbReference type="PANTHER" id="PTHR34384:SF6">
    <property type="entry name" value="STAPHYLOFERRIN B SYNTHASE"/>
    <property type="match status" value="1"/>
</dbReference>
<dbReference type="EMBL" id="CP017080">
    <property type="protein sequence ID" value="AOH57335.1"/>
    <property type="molecule type" value="Genomic_DNA"/>
</dbReference>
<gene>
    <name evidence="5" type="ORF">ABE28_023560</name>
</gene>
<proteinExistence type="inferred from homology"/>
<dbReference type="OrthoDB" id="495728at2"/>
<evidence type="ECO:0000313" key="5">
    <source>
        <dbReference type="EMBL" id="AOH57335.1"/>
    </source>
</evidence>
<dbReference type="InterPro" id="IPR022770">
    <property type="entry name" value="IucA/IucC-like_C"/>
</dbReference>
<sequence>MQFINEVEQAATKKSWSIVNQSLLAKMISEYMYEDMIHPAVLMEDAAAGNLYELKINEDISYRFLAWPRLFDSYEVRADSISVYESATGEATLADDAIQFILDLQPLIGMTAETTGHLIKEFNHTLLADLQLLAKPGKSADELVELDYAWLEGEMSGHPWIAYNKGRIGFGYDDYLKYAPENQEKIQLSWIAVHKTRAAFNSIETLDYKQLMENELDRKTRNVFADRLGEKGLEEKDYYYLPIHEWQWKNIIIQNFTDDLAKGLIVALGNGPDDYLPQQSIRTFVNMSNKNKHHVKLPMSILNTLVYRGLPAERTVIAPKITEYIKNIYDNDRYLKEECKVVLPGEIASLNVDHPYFSKLKNVPYQYLEMLGGIWRESIYSYMGEGEKPITLASLLHVDHEGKPYVESLIEKSGLTAAEWTDQLFEVILSPLLHFIYQYGVVFSPHGQNTILVLKDYKPHRLAIKDFVDDVNISDQPLPELSELPDDLKKVLRCEPPEGLVQFIFTGLFICHFRYLSTLLMKRQLLNEDVFWEGVTKAILAHQQKFPQLQDRFDLFDFFAPKLTKLCLNRNRMLQYGYGDGEDRPHASEFGYVKNALYEKLPAKSI</sequence>
<evidence type="ECO:0000256" key="2">
    <source>
        <dbReference type="ARBA" id="ARBA00007832"/>
    </source>
</evidence>
<dbReference type="KEGG" id="bmur:ABE28_023560"/>
<comment type="similarity">
    <text evidence="2">Belongs to the IucA/IucC family.</text>
</comment>
<dbReference type="PANTHER" id="PTHR34384">
    <property type="entry name" value="L-2,3-DIAMINOPROPANOATE--CITRATE LIGASE"/>
    <property type="match status" value="1"/>
</dbReference>
<dbReference type="InterPro" id="IPR007310">
    <property type="entry name" value="Aerobactin_biosyn_IucA/IucC_N"/>
</dbReference>
<keyword evidence="6" id="KW-1185">Reference proteome</keyword>
<organism evidence="5 6">
    <name type="scientific">Peribacillus muralis</name>
    <dbReference type="NCBI Taxonomy" id="264697"/>
    <lineage>
        <taxon>Bacteria</taxon>
        <taxon>Bacillati</taxon>
        <taxon>Bacillota</taxon>
        <taxon>Bacilli</taxon>
        <taxon>Bacillales</taxon>
        <taxon>Bacillaceae</taxon>
        <taxon>Peribacillus</taxon>
    </lineage>
</organism>
<protein>
    <submittedName>
        <fullName evidence="5">Iron transporter</fullName>
    </submittedName>
</protein>
<dbReference type="Pfam" id="PF04183">
    <property type="entry name" value="IucA_IucC"/>
    <property type="match status" value="1"/>
</dbReference>
<name>A0A1B3XVU1_9BACI</name>
<feature type="domain" description="Aerobactin siderophore biosynthesis IucA/IucC-like C-terminal" evidence="4">
    <location>
        <begin position="419"/>
        <end position="579"/>
    </location>
</feature>
<dbReference type="Pfam" id="PF06276">
    <property type="entry name" value="FhuF"/>
    <property type="match status" value="1"/>
</dbReference>
<accession>A0A1B3XVU1</accession>
<feature type="domain" description="Aerobactin siderophore biosynthesis IucA/IucC N-terminal" evidence="3">
    <location>
        <begin position="148"/>
        <end position="397"/>
    </location>
</feature>
<dbReference type="GO" id="GO:0019290">
    <property type="term" value="P:siderophore biosynthetic process"/>
    <property type="evidence" value="ECO:0007669"/>
    <property type="project" value="InterPro"/>
</dbReference>
<dbReference type="STRING" id="264697.ABE28_023560"/>
<evidence type="ECO:0000313" key="6">
    <source>
        <dbReference type="Proteomes" id="UP000077926"/>
    </source>
</evidence>
<evidence type="ECO:0000259" key="3">
    <source>
        <dbReference type="Pfam" id="PF04183"/>
    </source>
</evidence>
<dbReference type="Gene3D" id="6.10.250.3370">
    <property type="match status" value="1"/>
</dbReference>
<dbReference type="RefSeq" id="WP_064466990.1">
    <property type="nucleotide sequence ID" value="NZ_CP017080.1"/>
</dbReference>
<evidence type="ECO:0000256" key="1">
    <source>
        <dbReference type="ARBA" id="ARBA00004924"/>
    </source>
</evidence>
<dbReference type="Proteomes" id="UP000077926">
    <property type="component" value="Chromosome"/>
</dbReference>
<reference evidence="5 6" key="1">
    <citation type="submission" date="2016-08" db="EMBL/GenBank/DDBJ databases">
        <title>Complete genome sequence of Bacillus muralis G25-68, a strain with toxicity to nematodes.</title>
        <authorList>
            <person name="Zheng Z."/>
        </authorList>
    </citation>
    <scope>NUCLEOTIDE SEQUENCE [LARGE SCALE GENOMIC DNA]</scope>
    <source>
        <strain evidence="5 6">G25-68</strain>
    </source>
</reference>
<dbReference type="GO" id="GO:0016881">
    <property type="term" value="F:acid-amino acid ligase activity"/>
    <property type="evidence" value="ECO:0007669"/>
    <property type="project" value="UniProtKB-ARBA"/>
</dbReference>
<dbReference type="AlphaFoldDB" id="A0A1B3XVU1"/>
<dbReference type="Gene3D" id="3.30.310.280">
    <property type="match status" value="1"/>
</dbReference>
<comment type="pathway">
    <text evidence="1">Siderophore biosynthesis.</text>
</comment>